<proteinExistence type="predicted"/>
<dbReference type="EMBL" id="CSAD01000089">
    <property type="protein sequence ID" value="COV06664.1"/>
    <property type="molecule type" value="Genomic_DNA"/>
</dbReference>
<evidence type="ECO:0000313" key="3">
    <source>
        <dbReference type="Proteomes" id="UP000045842"/>
    </source>
</evidence>
<feature type="region of interest" description="Disordered" evidence="1">
    <location>
        <begin position="167"/>
        <end position="191"/>
    </location>
</feature>
<dbReference type="AlphaFoldDB" id="A0A655HT79"/>
<organism evidence="2 3">
    <name type="scientific">Mycobacterium tuberculosis</name>
    <dbReference type="NCBI Taxonomy" id="1773"/>
    <lineage>
        <taxon>Bacteria</taxon>
        <taxon>Bacillati</taxon>
        <taxon>Actinomycetota</taxon>
        <taxon>Actinomycetes</taxon>
        <taxon>Mycobacteriales</taxon>
        <taxon>Mycobacteriaceae</taxon>
        <taxon>Mycobacterium</taxon>
        <taxon>Mycobacterium tuberculosis complex</taxon>
    </lineage>
</organism>
<dbReference type="Proteomes" id="UP000045842">
    <property type="component" value="Unassembled WGS sequence"/>
</dbReference>
<protein>
    <submittedName>
        <fullName evidence="2">Uncharacterized protein</fullName>
    </submittedName>
</protein>
<feature type="region of interest" description="Disordered" evidence="1">
    <location>
        <begin position="16"/>
        <end position="55"/>
    </location>
</feature>
<accession>A0A655HT79</accession>
<name>A0A655HT79_MYCTX</name>
<evidence type="ECO:0000256" key="1">
    <source>
        <dbReference type="SAM" id="MobiDB-lite"/>
    </source>
</evidence>
<gene>
    <name evidence="2" type="ORF">ERS007679_00951</name>
</gene>
<sequence length="191" mass="20179">MGITITPRLATSWRYSDRASVGATPEPSPSCIVRGTPTNTMPSMPASDRSTSRRCNDGSSMNAVTCVHRPWTPANSGLMIDQKSSTSSFGCIGMGLSSSSAIIPGIITCRIRPSSPDAAEYCTTLRASSIARSLPPSRFGGTSSSAIVLRVTRLLFVKRVLPWPPMGPPVGRAASRKSPSWAGPDQPTQGR</sequence>
<reference evidence="2 3" key="1">
    <citation type="submission" date="2015-03" db="EMBL/GenBank/DDBJ databases">
        <authorList>
            <consortium name="Pathogen Informatics"/>
        </authorList>
    </citation>
    <scope>NUCLEOTIDE SEQUENCE [LARGE SCALE GENOMIC DNA]</scope>
    <source>
        <strain evidence="2 3">G09801536</strain>
    </source>
</reference>
<evidence type="ECO:0000313" key="2">
    <source>
        <dbReference type="EMBL" id="COV06664.1"/>
    </source>
</evidence>